<keyword evidence="3" id="KW-1185">Reference proteome</keyword>
<organism evidence="2 3">
    <name type="scientific">Nocardia terpenica</name>
    <dbReference type="NCBI Taxonomy" id="455432"/>
    <lineage>
        <taxon>Bacteria</taxon>
        <taxon>Bacillati</taxon>
        <taxon>Actinomycetota</taxon>
        <taxon>Actinomycetes</taxon>
        <taxon>Mycobacteriales</taxon>
        <taxon>Nocardiaceae</taxon>
        <taxon>Nocardia</taxon>
    </lineage>
</organism>
<evidence type="ECO:0000313" key="3">
    <source>
        <dbReference type="Proteomes" id="UP000076512"/>
    </source>
</evidence>
<reference evidence="2 3" key="1">
    <citation type="submission" date="2016-04" db="EMBL/GenBank/DDBJ databases">
        <authorList>
            <person name="Evans L.H."/>
            <person name="Alamgir A."/>
            <person name="Owens N."/>
            <person name="Weber N.D."/>
            <person name="Virtaneva K."/>
            <person name="Barbian K."/>
            <person name="Babar A."/>
            <person name="Rosenke K."/>
        </authorList>
    </citation>
    <scope>NUCLEOTIDE SEQUENCE [LARGE SCALE GENOMIC DNA]</scope>
    <source>
        <strain evidence="2 3">IFM 0406</strain>
    </source>
</reference>
<sequence>MSPWNESRDPVDRELRQVNDLAYQRRWLRDAVEREQLSPVTRAGLLATVEMVDHAIADGRAQAQNTGASPREVALAELLGDQRIQLRALGGLAVTEDWMKSTVGDWVAGDIVELHEMAAIAAVRSQRLRGQGGSMAVVADPDNVTAARHLTNMHLLGAQVDALAHVLEISDQEWTSLWEWPKTLRRSAVQISAELCTAIVVARWTEQASPRREARARSVLEILRPVASPPRLLARTGPTPQELMTWAERALADLARGTPVDAATHNAAIDAALPDGPESRWDAASHTIDNSQSGPPGSSDRGIDP</sequence>
<feature type="region of interest" description="Disordered" evidence="1">
    <location>
        <begin position="272"/>
        <end position="305"/>
    </location>
</feature>
<dbReference type="AlphaFoldDB" id="A0A164JI49"/>
<dbReference type="Proteomes" id="UP000076512">
    <property type="component" value="Unassembled WGS sequence"/>
</dbReference>
<evidence type="ECO:0000256" key="1">
    <source>
        <dbReference type="SAM" id="MobiDB-lite"/>
    </source>
</evidence>
<dbReference type="EMBL" id="LWGR01000015">
    <property type="protein sequence ID" value="KZM70425.1"/>
    <property type="molecule type" value="Genomic_DNA"/>
</dbReference>
<evidence type="ECO:0000313" key="2">
    <source>
        <dbReference type="EMBL" id="KZM70425.1"/>
    </source>
</evidence>
<feature type="compositionally biased region" description="Polar residues" evidence="1">
    <location>
        <begin position="287"/>
        <end position="296"/>
    </location>
</feature>
<protein>
    <submittedName>
        <fullName evidence="2">Uncharacterized protein</fullName>
    </submittedName>
</protein>
<proteinExistence type="predicted"/>
<dbReference type="STRING" id="455432.AWN90_03860"/>
<dbReference type="RefSeq" id="WP_067577713.1">
    <property type="nucleotide sequence ID" value="NZ_JABMCZ010000003.1"/>
</dbReference>
<name>A0A164JI49_9NOCA</name>
<accession>A0A164JI49</accession>
<comment type="caution">
    <text evidence="2">The sequence shown here is derived from an EMBL/GenBank/DDBJ whole genome shotgun (WGS) entry which is preliminary data.</text>
</comment>
<gene>
    <name evidence="2" type="ORF">AWN90_03860</name>
</gene>